<comment type="caution">
    <text evidence="2">The sequence shown here is derived from an EMBL/GenBank/DDBJ whole genome shotgun (WGS) entry which is preliminary data.</text>
</comment>
<dbReference type="InterPro" id="IPR011009">
    <property type="entry name" value="Kinase-like_dom_sf"/>
</dbReference>
<dbReference type="STRING" id="97359.A0A550C8W3"/>
<sequence length="388" mass="44524">MDTRPVNLEARQRYSLSDVLPREQWWVDHQPWLESIGYMLRPRFKAGWQPSWHNSKVEVLYAEDKFPATHPDLLDATRLSDGLSVMLKRVDKTCHPTEVEITTLLSSPPLASDPRNHCIPLFDVLQVPDDANMRLMVLPLLRAYDKPRFDTVGEVVDCLRQVIEGVQFLHAQKIAHRATIRDIHLLNIMMNGDPLYAMPFHPVDKDMRRDWKGSLYPSYTRTQRPVKYHIIDFGLSIQYATLDPPPSEFPILGGDKTVPEFVGDDPTKHLGGLSKPYNPFPADVYCVGNWICDDFLVGSLSSKRLGLDFLWPLVDEMTQDDPSERPTMDQALAMFESIVARLSAWKLRSRVAKVEDNPFYDLYLSVTHWMRRLHFCAVLALPSAVLCI</sequence>
<dbReference type="InterPro" id="IPR000719">
    <property type="entry name" value="Prot_kinase_dom"/>
</dbReference>
<evidence type="ECO:0000313" key="2">
    <source>
        <dbReference type="EMBL" id="TRM61234.1"/>
    </source>
</evidence>
<dbReference type="Proteomes" id="UP000320762">
    <property type="component" value="Unassembled WGS sequence"/>
</dbReference>
<evidence type="ECO:0000313" key="3">
    <source>
        <dbReference type="Proteomes" id="UP000320762"/>
    </source>
</evidence>
<dbReference type="SUPFAM" id="SSF56112">
    <property type="entry name" value="Protein kinase-like (PK-like)"/>
    <property type="match status" value="1"/>
</dbReference>
<dbReference type="EMBL" id="VDMD01000017">
    <property type="protein sequence ID" value="TRM61234.1"/>
    <property type="molecule type" value="Genomic_DNA"/>
</dbReference>
<name>A0A550C8W3_9AGAR</name>
<keyword evidence="3" id="KW-1185">Reference proteome</keyword>
<gene>
    <name evidence="2" type="ORF">BD626DRAFT_538194</name>
</gene>
<evidence type="ECO:0000259" key="1">
    <source>
        <dbReference type="SMART" id="SM00220"/>
    </source>
</evidence>
<dbReference type="OrthoDB" id="5987198at2759"/>
<reference evidence="2 3" key="1">
    <citation type="journal article" date="2019" name="New Phytol.">
        <title>Comparative genomics reveals unique wood-decay strategies and fruiting body development in the Schizophyllaceae.</title>
        <authorList>
            <person name="Almasi E."/>
            <person name="Sahu N."/>
            <person name="Krizsan K."/>
            <person name="Balint B."/>
            <person name="Kovacs G.M."/>
            <person name="Kiss B."/>
            <person name="Cseklye J."/>
            <person name="Drula E."/>
            <person name="Henrissat B."/>
            <person name="Nagy I."/>
            <person name="Chovatia M."/>
            <person name="Adam C."/>
            <person name="LaButti K."/>
            <person name="Lipzen A."/>
            <person name="Riley R."/>
            <person name="Grigoriev I.V."/>
            <person name="Nagy L.G."/>
        </authorList>
    </citation>
    <scope>NUCLEOTIDE SEQUENCE [LARGE SCALE GENOMIC DNA]</scope>
    <source>
        <strain evidence="2 3">NL-1724</strain>
    </source>
</reference>
<protein>
    <recommendedName>
        <fullName evidence="1">Protein kinase domain-containing protein</fullName>
    </recommendedName>
</protein>
<dbReference type="AlphaFoldDB" id="A0A550C8W3"/>
<accession>A0A550C8W3</accession>
<dbReference type="SMART" id="SM00220">
    <property type="entry name" value="S_TKc"/>
    <property type="match status" value="1"/>
</dbReference>
<dbReference type="Gene3D" id="1.10.510.10">
    <property type="entry name" value="Transferase(Phosphotransferase) domain 1"/>
    <property type="match status" value="1"/>
</dbReference>
<dbReference type="GO" id="GO:0005524">
    <property type="term" value="F:ATP binding"/>
    <property type="evidence" value="ECO:0007669"/>
    <property type="project" value="InterPro"/>
</dbReference>
<dbReference type="GO" id="GO:0004672">
    <property type="term" value="F:protein kinase activity"/>
    <property type="evidence" value="ECO:0007669"/>
    <property type="project" value="InterPro"/>
</dbReference>
<feature type="domain" description="Protein kinase" evidence="1">
    <location>
        <begin position="52"/>
        <end position="339"/>
    </location>
</feature>
<proteinExistence type="predicted"/>
<organism evidence="2 3">
    <name type="scientific">Schizophyllum amplum</name>
    <dbReference type="NCBI Taxonomy" id="97359"/>
    <lineage>
        <taxon>Eukaryota</taxon>
        <taxon>Fungi</taxon>
        <taxon>Dikarya</taxon>
        <taxon>Basidiomycota</taxon>
        <taxon>Agaricomycotina</taxon>
        <taxon>Agaricomycetes</taxon>
        <taxon>Agaricomycetidae</taxon>
        <taxon>Agaricales</taxon>
        <taxon>Schizophyllaceae</taxon>
        <taxon>Schizophyllum</taxon>
    </lineage>
</organism>